<evidence type="ECO:0000256" key="2">
    <source>
        <dbReference type="SAM" id="Phobius"/>
    </source>
</evidence>
<keyword evidence="4" id="KW-1185">Reference proteome</keyword>
<feature type="transmembrane region" description="Helical" evidence="2">
    <location>
        <begin position="257"/>
        <end position="279"/>
    </location>
</feature>
<keyword evidence="2" id="KW-1133">Transmembrane helix</keyword>
<dbReference type="Proteomes" id="UP001499854">
    <property type="component" value="Unassembled WGS sequence"/>
</dbReference>
<feature type="transmembrane region" description="Helical" evidence="2">
    <location>
        <begin position="63"/>
        <end position="84"/>
    </location>
</feature>
<feature type="compositionally biased region" description="Gly residues" evidence="1">
    <location>
        <begin position="1"/>
        <end position="11"/>
    </location>
</feature>
<name>A0ABP5E8S1_9ACTN</name>
<comment type="caution">
    <text evidence="3">The sequence shown here is derived from an EMBL/GenBank/DDBJ whole genome shotgun (WGS) entry which is preliminary data.</text>
</comment>
<organism evidence="3 4">
    <name type="scientific">Catenulispora subtropica</name>
    <dbReference type="NCBI Taxonomy" id="450798"/>
    <lineage>
        <taxon>Bacteria</taxon>
        <taxon>Bacillati</taxon>
        <taxon>Actinomycetota</taxon>
        <taxon>Actinomycetes</taxon>
        <taxon>Catenulisporales</taxon>
        <taxon>Catenulisporaceae</taxon>
        <taxon>Catenulispora</taxon>
    </lineage>
</organism>
<evidence type="ECO:0000313" key="3">
    <source>
        <dbReference type="EMBL" id="GAA1991279.1"/>
    </source>
</evidence>
<evidence type="ECO:0000313" key="4">
    <source>
        <dbReference type="Proteomes" id="UP001499854"/>
    </source>
</evidence>
<feature type="transmembrane region" description="Helical" evidence="2">
    <location>
        <begin position="425"/>
        <end position="442"/>
    </location>
</feature>
<accession>A0ABP5E8S1</accession>
<dbReference type="EMBL" id="BAAAQM010000045">
    <property type="protein sequence ID" value="GAA1991279.1"/>
    <property type="molecule type" value="Genomic_DNA"/>
</dbReference>
<reference evidence="4" key="1">
    <citation type="journal article" date="2019" name="Int. J. Syst. Evol. Microbiol.">
        <title>The Global Catalogue of Microorganisms (GCM) 10K type strain sequencing project: providing services to taxonomists for standard genome sequencing and annotation.</title>
        <authorList>
            <consortium name="The Broad Institute Genomics Platform"/>
            <consortium name="The Broad Institute Genome Sequencing Center for Infectious Disease"/>
            <person name="Wu L."/>
            <person name="Ma J."/>
        </authorList>
    </citation>
    <scope>NUCLEOTIDE SEQUENCE [LARGE SCALE GENOMIC DNA]</scope>
    <source>
        <strain evidence="4">JCM 16013</strain>
    </source>
</reference>
<evidence type="ECO:0000256" key="1">
    <source>
        <dbReference type="SAM" id="MobiDB-lite"/>
    </source>
</evidence>
<gene>
    <name evidence="3" type="ORF">GCM10009838_63430</name>
</gene>
<protein>
    <recommendedName>
        <fullName evidence="5">Integral membrane protein</fullName>
    </recommendedName>
</protein>
<keyword evidence="2" id="KW-0472">Membrane</keyword>
<sequence length="461" mass="48441">MTASANGGGNGEPVDRSASGSGGDAADRAEIAALRARVAELEAAKASAAAAPAPVKKHRIRSFFSALLIFLAWILAPLAVVAAWSASVVGDTGRYVSTVAPLARNPDIQQSVANRTTDAIMSHLDIQTLVQEAAPADRPRLDAVLQKAAGPVTSALTSFVHEQTLNLVQSDWFASFWDDANRAAHASVDKLLTGQGGGAVQVKNGAVTIDLAPVVDKVKTQLVAKGVTVADKIPQVHTDITVMQAEHINKYRTYFRLLQILGVWLPFVFLACVAGGVLLAKNRRHALIVAGLGVFVAAALVGIGVRAGRTFYLNALPADVSQASASAVYDIMSRFLITTNRTVAILGLLVALAAFLAGPTRVAGAVRGFWHAGIDSTRQFADHLGMRTGPVGAFVYRFRSWITWGAVVIAGVVLLLWHYPTGMVVFWLALACLLVLLVVDFLSEPPAAGSESGKTAGGQTA</sequence>
<feature type="transmembrane region" description="Helical" evidence="2">
    <location>
        <begin position="286"/>
        <end position="307"/>
    </location>
</feature>
<feature type="transmembrane region" description="Helical" evidence="2">
    <location>
        <begin position="335"/>
        <end position="357"/>
    </location>
</feature>
<feature type="transmembrane region" description="Helical" evidence="2">
    <location>
        <begin position="401"/>
        <end position="419"/>
    </location>
</feature>
<dbReference type="RefSeq" id="WP_344660834.1">
    <property type="nucleotide sequence ID" value="NZ_BAAAQM010000045.1"/>
</dbReference>
<evidence type="ECO:0008006" key="5">
    <source>
        <dbReference type="Google" id="ProtNLM"/>
    </source>
</evidence>
<proteinExistence type="predicted"/>
<keyword evidence="2" id="KW-0812">Transmembrane</keyword>
<feature type="region of interest" description="Disordered" evidence="1">
    <location>
        <begin position="1"/>
        <end position="24"/>
    </location>
</feature>